<dbReference type="Gene3D" id="3.40.50.300">
    <property type="entry name" value="P-loop containing nucleotide triphosphate hydrolases"/>
    <property type="match status" value="1"/>
</dbReference>
<reference evidence="4 5" key="1">
    <citation type="submission" date="2018-06" db="EMBL/GenBank/DDBJ databases">
        <title>Genomic Encyclopedia of Type Strains, Phase IV (KMG-IV): sequencing the most valuable type-strain genomes for metagenomic binning, comparative biology and taxonomic classification.</title>
        <authorList>
            <person name="Goeker M."/>
        </authorList>
    </citation>
    <scope>NUCLEOTIDE SEQUENCE [LARGE SCALE GENOMIC DNA]</scope>
    <source>
        <strain evidence="4 5">DSM 24032</strain>
    </source>
</reference>
<dbReference type="Proteomes" id="UP000253083">
    <property type="component" value="Unassembled WGS sequence"/>
</dbReference>
<proteinExistence type="predicted"/>
<dbReference type="PIRSF" id="PIRSF000705">
    <property type="entry name" value="DNK"/>
    <property type="match status" value="1"/>
</dbReference>
<gene>
    <name evidence="4" type="ORF">DFR28_104127</name>
</gene>
<protein>
    <submittedName>
        <fullName evidence="4">Deoxyadenosine/deoxycytidine kinase</fullName>
    </submittedName>
</protein>
<dbReference type="SUPFAM" id="SSF52540">
    <property type="entry name" value="P-loop containing nucleoside triphosphate hydrolases"/>
    <property type="match status" value="1"/>
</dbReference>
<dbReference type="GO" id="GO:0005737">
    <property type="term" value="C:cytoplasm"/>
    <property type="evidence" value="ECO:0007669"/>
    <property type="project" value="TreeGrafter"/>
</dbReference>
<feature type="domain" description="Deoxynucleoside kinase" evidence="3">
    <location>
        <begin position="24"/>
        <end position="215"/>
    </location>
</feature>
<comment type="caution">
    <text evidence="4">The sequence shown here is derived from an EMBL/GenBank/DDBJ whole genome shotgun (WGS) entry which is preliminary data.</text>
</comment>
<keyword evidence="2" id="KW-0067">ATP-binding</keyword>
<dbReference type="AlphaFoldDB" id="A0A395JHZ3"/>
<evidence type="ECO:0000256" key="1">
    <source>
        <dbReference type="PIRSR" id="PIRSR000705-1"/>
    </source>
</evidence>
<name>A0A395JHZ3_9GAMM</name>
<dbReference type="InterPro" id="IPR031314">
    <property type="entry name" value="DNK_dom"/>
</dbReference>
<dbReference type="InterPro" id="IPR027417">
    <property type="entry name" value="P-loop_NTPase"/>
</dbReference>
<evidence type="ECO:0000256" key="2">
    <source>
        <dbReference type="PIRSR" id="PIRSR000705-3"/>
    </source>
</evidence>
<dbReference type="InterPro" id="IPR050566">
    <property type="entry name" value="Deoxyribonucleoside_kinase"/>
</dbReference>
<keyword evidence="4" id="KW-0418">Kinase</keyword>
<dbReference type="InParanoid" id="A0A395JHZ3"/>
<evidence type="ECO:0000313" key="4">
    <source>
        <dbReference type="EMBL" id="RBP49199.1"/>
    </source>
</evidence>
<organism evidence="4 5">
    <name type="scientific">Arenicella xantha</name>
    <dbReference type="NCBI Taxonomy" id="644221"/>
    <lineage>
        <taxon>Bacteria</taxon>
        <taxon>Pseudomonadati</taxon>
        <taxon>Pseudomonadota</taxon>
        <taxon>Gammaproteobacteria</taxon>
        <taxon>Arenicellales</taxon>
        <taxon>Arenicellaceae</taxon>
        <taxon>Arenicella</taxon>
    </lineage>
</organism>
<evidence type="ECO:0000259" key="3">
    <source>
        <dbReference type="Pfam" id="PF01712"/>
    </source>
</evidence>
<feature type="active site" description="Proton acceptor" evidence="1">
    <location>
        <position position="102"/>
    </location>
</feature>
<feature type="binding site" evidence="2">
    <location>
        <begin position="154"/>
        <end position="158"/>
    </location>
    <ligand>
        <name>ATP</name>
        <dbReference type="ChEBI" id="CHEBI:30616"/>
    </ligand>
</feature>
<evidence type="ECO:0000313" key="5">
    <source>
        <dbReference type="Proteomes" id="UP000253083"/>
    </source>
</evidence>
<dbReference type="Pfam" id="PF01712">
    <property type="entry name" value="dNK"/>
    <property type="match status" value="1"/>
</dbReference>
<keyword evidence="5" id="KW-1185">Reference proteome</keyword>
<feature type="binding site" evidence="2">
    <location>
        <begin position="28"/>
        <end position="36"/>
    </location>
    <ligand>
        <name>ATP</name>
        <dbReference type="ChEBI" id="CHEBI:30616"/>
    </ligand>
</feature>
<dbReference type="PANTHER" id="PTHR10513:SF46">
    <property type="entry name" value="DEOXYGUANOSINE KINASE"/>
    <property type="match status" value="1"/>
</dbReference>
<dbReference type="EMBL" id="QNRT01000004">
    <property type="protein sequence ID" value="RBP49199.1"/>
    <property type="molecule type" value="Genomic_DNA"/>
</dbReference>
<dbReference type="InterPro" id="IPR002624">
    <property type="entry name" value="DCK/DGK"/>
</dbReference>
<keyword evidence="2" id="KW-0547">Nucleotide-binding</keyword>
<keyword evidence="4" id="KW-0808">Transferase</keyword>
<sequence>MNLNEIDESIEAPQVAETTSSKYIVVEGPIGVGKSSLTRKLSETLGSSLLLEKPNENPFLQRFYKSPKRFALPTQLFFLFQRVRQLSEVKQEDMFAPGRVADFMLEKDPIFAQLTLDDDEFRLYQQVYRNLAIDAPVPDLMVYLQAPVNVLQQRIKKRRIKYEQDIEVSYLQRLSDAYTTYFHRYSETPLLIVNAAEINPIDNESHYNALLRHIDRIDAGKHFFNPLVV</sequence>
<dbReference type="PANTHER" id="PTHR10513">
    <property type="entry name" value="DEOXYNUCLEOSIDE KINASE"/>
    <property type="match status" value="1"/>
</dbReference>
<dbReference type="GO" id="GO:0005524">
    <property type="term" value="F:ATP binding"/>
    <property type="evidence" value="ECO:0007669"/>
    <property type="project" value="UniProtKB-KW"/>
</dbReference>
<dbReference type="CDD" id="cd01673">
    <property type="entry name" value="dNK"/>
    <property type="match status" value="1"/>
</dbReference>
<dbReference type="GO" id="GO:0019136">
    <property type="term" value="F:deoxynucleoside kinase activity"/>
    <property type="evidence" value="ECO:0007669"/>
    <property type="project" value="InterPro"/>
</dbReference>
<accession>A0A395JHZ3</accession>